<proteinExistence type="predicted"/>
<organism evidence="2 3">
    <name type="scientific">Mucilaginibacter rubeus</name>
    <dbReference type="NCBI Taxonomy" id="2027860"/>
    <lineage>
        <taxon>Bacteria</taxon>
        <taxon>Pseudomonadati</taxon>
        <taxon>Bacteroidota</taxon>
        <taxon>Sphingobacteriia</taxon>
        <taxon>Sphingobacteriales</taxon>
        <taxon>Sphingobacteriaceae</taxon>
        <taxon>Mucilaginibacter</taxon>
    </lineage>
</organism>
<reference evidence="2 3" key="1">
    <citation type="submission" date="2021-03" db="EMBL/GenBank/DDBJ databases">
        <title>Mucilaginibacter strains isolated from gold and copper mining confer multi heavy-metal resistance.</title>
        <authorList>
            <person name="Li Y."/>
        </authorList>
    </citation>
    <scope>NUCLEOTIDE SEQUENCE [LARGE SCALE GENOMIC DNA]</scope>
    <source>
        <strain evidence="2 3">P2-4</strain>
    </source>
</reference>
<keyword evidence="1" id="KW-0812">Transmembrane</keyword>
<keyword evidence="1" id="KW-1133">Transmembrane helix</keyword>
<name>A0ABX7UJ42_9SPHI</name>
<evidence type="ECO:0000256" key="1">
    <source>
        <dbReference type="SAM" id="Phobius"/>
    </source>
</evidence>
<evidence type="ECO:0000313" key="2">
    <source>
        <dbReference type="EMBL" id="QTE52842.1"/>
    </source>
</evidence>
<protein>
    <recommendedName>
        <fullName evidence="4">CcmD family protein</fullName>
    </recommendedName>
</protein>
<keyword evidence="1" id="KW-0472">Membrane</keyword>
<dbReference type="RefSeq" id="WP_167516184.1">
    <property type="nucleotide sequence ID" value="NZ_CP043451.1"/>
</dbReference>
<gene>
    <name evidence="2" type="ORF">J3L21_13080</name>
</gene>
<sequence length="45" mass="5251">MPKHILIIYVLVACCILVIMVNSFVKNRLNKKAEDRRILKPVNRS</sequence>
<keyword evidence="3" id="KW-1185">Reference proteome</keyword>
<dbReference type="Proteomes" id="UP000663940">
    <property type="component" value="Chromosome"/>
</dbReference>
<evidence type="ECO:0008006" key="4">
    <source>
        <dbReference type="Google" id="ProtNLM"/>
    </source>
</evidence>
<accession>A0ABX7UJ42</accession>
<feature type="transmembrane region" description="Helical" evidence="1">
    <location>
        <begin position="6"/>
        <end position="25"/>
    </location>
</feature>
<evidence type="ECO:0000313" key="3">
    <source>
        <dbReference type="Proteomes" id="UP000663940"/>
    </source>
</evidence>
<dbReference type="EMBL" id="CP071880">
    <property type="protein sequence ID" value="QTE52842.1"/>
    <property type="molecule type" value="Genomic_DNA"/>
</dbReference>